<evidence type="ECO:0000256" key="1">
    <source>
        <dbReference type="SAM" id="MobiDB-lite"/>
    </source>
</evidence>
<dbReference type="InterPro" id="IPR019607">
    <property type="entry name" value="Putative_zinc-finger_domain"/>
</dbReference>
<evidence type="ECO:0000259" key="2">
    <source>
        <dbReference type="Pfam" id="PF10650"/>
    </source>
</evidence>
<dbReference type="STRING" id="133412.A0A1R1YHG3"/>
<reference evidence="3 4" key="1">
    <citation type="submission" date="2017-01" db="EMBL/GenBank/DDBJ databases">
        <authorList>
            <person name="Mah S.A."/>
            <person name="Swanson W.J."/>
            <person name="Moy G.W."/>
            <person name="Vacquier V.D."/>
        </authorList>
    </citation>
    <scope>NUCLEOTIDE SEQUENCE [LARGE SCALE GENOMIC DNA]</scope>
    <source>
        <strain evidence="3 4">GSMNP</strain>
    </source>
</reference>
<feature type="domain" description="Putative zinc-finger" evidence="2">
    <location>
        <begin position="1007"/>
        <end position="1027"/>
    </location>
</feature>
<dbReference type="OrthoDB" id="1922977at2759"/>
<evidence type="ECO:0000313" key="4">
    <source>
        <dbReference type="Proteomes" id="UP000187283"/>
    </source>
</evidence>
<feature type="compositionally biased region" description="Polar residues" evidence="1">
    <location>
        <begin position="58"/>
        <end position="75"/>
    </location>
</feature>
<protein>
    <recommendedName>
        <fullName evidence="2">Putative zinc-finger domain-containing protein</fullName>
    </recommendedName>
</protein>
<gene>
    <name evidence="3" type="ORF">AYI70_g242</name>
</gene>
<dbReference type="Proteomes" id="UP000187283">
    <property type="component" value="Unassembled WGS sequence"/>
</dbReference>
<name>A0A1R1YHG3_9FUNG</name>
<feature type="region of interest" description="Disordered" evidence="1">
    <location>
        <begin position="29"/>
        <end position="75"/>
    </location>
</feature>
<sequence length="1567" mass="177208">MSSDNLPIGSTIDPLSAIQKLRAAALASMKAEKSSNTRSQSTISVENSNHIPRIDTHPSPTVNTYHNKSQPPLNDSPYNYEEGEISDESYSSYPSKLAQYKKAKNHFNKKKNISKRKASSVFHFVKRRKPSESFEQYVNHAKDVKIGPVSKQHKNPLSTSIPILNHDPLSAESGEISDNSSVSSRLSSRFNSDFDSSIAQDLTEPEFTTKREINYTELCNAISLPSTNSGNNISNISLPLSPASNSYCHEHHDSSINVNHRNTQLENSFNPPNQKIGANTNSSIASDQISSFVQSFSLDTKNLITQSETIDSNVWLEEGSFFNNTFAARNPQSSMNCTESDVDMDLGSDYESDNIKNNSPLKNPNSLNLQPILALSTGHKNNSSAVHSPIYTPIVHKKLPKPLTFLVNVSDTSDTNTDDEYNVTNFSSKLPNIRSHSHRNHFIDSENRKLVKECRNLSVRSLSNFRNSITLNKINPISLKPLHEINNSDNLSMKSANLIPRSIDDNIFKKNHDYQILRKEEKIAKLKLEYERRLKEIGTKNMFTAPSMLPSGSSTQPFIYPDNVLSADIPPSTTLLPQIKLSTNLESLGIINSTNNRPIRDNLPIHPLNIPEGNPSNTHSKLDDISNKIKSYENLKSLKEKLLVATKHRSNLQIQLSKIQSLISNSDSEIKTLKSEINSILSCNLPATNTTTDLITPVSNTLAKESPKSVFHSNSQNESFFSTNLGSDPTYSYNSNLKSNKKIHPKTPDSQQLSHPTSKIKHVDKFEYPSTSNSQTILPVNPLYSSTTQENFSVYNSKTLIPSKFASKTFNYLHDNTETLNKISTSNSINNDKLDHLKYDVNNTHKDNPLVYSNRFEKKDSSLPSTSNNDNAPIIIATKRINKCTINNFIDFAIDLLESHIKPREPNSNYQTSSFASFESISEIDSIYISNPTADLLLTFSSNIDEARSFIKDYSISKDFTAKNNKSNSYIKYNSVFSPSLKTLLLGKNSNEEFGIQSEVLAESRVCAYESSGGYCNDDNCRSIHFKDFKSSQLDCIVYYLTHYPIFVTSKTGIEYFKRLKFLFQSNSPDKFIEESGVFKVLSNNWKTLVNSVDFIGLENLSSQYTNSRSIQNSKSIKKISINDSFGQNSYICHYLKSRLDNTNTSDSIEKYFWGQLLVIKPCEEPSNNFNTSNTWLVPMINTGLSDFLKHKFLKKKLNDLGIISPQQAIQHKRYYDIDENLENNIDISSESINFQNSPLNHIIDQANLSSISKFSDFFTSSCSEENIRFLLNLCKDRNYADQNLVEISAEYIIQSKISFKEIEFFLTPLYPHIQDQFKLLSCKLFVTTINYLETESELKKITSDSEKKLVFILNDICKISSNLVRIKGDHENFNVSNIIILVWQLHWSFLNFLTHKYNLRNTEKCFDVESDKFKASLGLFIWMKNLLGSKSEESFVLSLKSSPAHLLHFYFVNLKLQNHSMGSGITSNADDNVTSDTPVEIPLEYQCLNDSKTITLSQLAVFTFPSKIMLGNSSIDKGTLCNLEILDWYFLWMLFIYSVCNGEFYGFNSRGIKILGKLDLEFSTNR</sequence>
<comment type="caution">
    <text evidence="3">The sequence shown here is derived from an EMBL/GenBank/DDBJ whole genome shotgun (WGS) entry which is preliminary data.</text>
</comment>
<evidence type="ECO:0000313" key="3">
    <source>
        <dbReference type="EMBL" id="OMJ26352.1"/>
    </source>
</evidence>
<dbReference type="EMBL" id="LSSN01000029">
    <property type="protein sequence ID" value="OMJ26352.1"/>
    <property type="molecule type" value="Genomic_DNA"/>
</dbReference>
<organism evidence="3 4">
    <name type="scientific">Smittium culicis</name>
    <dbReference type="NCBI Taxonomy" id="133412"/>
    <lineage>
        <taxon>Eukaryota</taxon>
        <taxon>Fungi</taxon>
        <taxon>Fungi incertae sedis</taxon>
        <taxon>Zoopagomycota</taxon>
        <taxon>Kickxellomycotina</taxon>
        <taxon>Harpellomycetes</taxon>
        <taxon>Harpellales</taxon>
        <taxon>Legeriomycetaceae</taxon>
        <taxon>Smittium</taxon>
    </lineage>
</organism>
<keyword evidence="4" id="KW-1185">Reference proteome</keyword>
<accession>A0A1R1YHG3</accession>
<feature type="region of interest" description="Disordered" evidence="1">
    <location>
        <begin position="736"/>
        <end position="756"/>
    </location>
</feature>
<dbReference type="Pfam" id="PF10650">
    <property type="entry name" value="zf-C3H1"/>
    <property type="match status" value="1"/>
</dbReference>
<proteinExistence type="predicted"/>
<feature type="compositionally biased region" description="Polar residues" evidence="1">
    <location>
        <begin position="36"/>
        <end position="50"/>
    </location>
</feature>